<name>A0A0L7R291_9HYME</name>
<proteinExistence type="predicted"/>
<accession>A0A0L7R291</accession>
<protein>
    <submittedName>
        <fullName evidence="1">Uncharacterized protein</fullName>
    </submittedName>
</protein>
<gene>
    <name evidence="1" type="ORF">WH47_04543</name>
</gene>
<evidence type="ECO:0000313" key="2">
    <source>
        <dbReference type="Proteomes" id="UP000053825"/>
    </source>
</evidence>
<dbReference type="Proteomes" id="UP000053825">
    <property type="component" value="Unassembled WGS sequence"/>
</dbReference>
<organism evidence="1 2">
    <name type="scientific">Habropoda laboriosa</name>
    <dbReference type="NCBI Taxonomy" id="597456"/>
    <lineage>
        <taxon>Eukaryota</taxon>
        <taxon>Metazoa</taxon>
        <taxon>Ecdysozoa</taxon>
        <taxon>Arthropoda</taxon>
        <taxon>Hexapoda</taxon>
        <taxon>Insecta</taxon>
        <taxon>Pterygota</taxon>
        <taxon>Neoptera</taxon>
        <taxon>Endopterygota</taxon>
        <taxon>Hymenoptera</taxon>
        <taxon>Apocrita</taxon>
        <taxon>Aculeata</taxon>
        <taxon>Apoidea</taxon>
        <taxon>Anthophila</taxon>
        <taxon>Apidae</taxon>
        <taxon>Habropoda</taxon>
    </lineage>
</organism>
<reference evidence="1 2" key="1">
    <citation type="submission" date="2015-07" db="EMBL/GenBank/DDBJ databases">
        <title>The genome of Habropoda laboriosa.</title>
        <authorList>
            <person name="Pan H."/>
            <person name="Kapheim K."/>
        </authorList>
    </citation>
    <scope>NUCLEOTIDE SEQUENCE [LARGE SCALE GENOMIC DNA]</scope>
    <source>
        <strain evidence="1">0110345459</strain>
    </source>
</reference>
<evidence type="ECO:0000313" key="1">
    <source>
        <dbReference type="EMBL" id="KOC64954.1"/>
    </source>
</evidence>
<keyword evidence="2" id="KW-1185">Reference proteome</keyword>
<sequence>MPEKIRSEIDAAKDLMYANTQQHKQLESTVGKTVVDSVSNAINTFEDTVTAKLGPVSRSYAGVAADRSIGSTPAISISKSRMVPVNNLKEFVVEPLPNSSVVYTDSQAIKKVLLNLMTSLRNGPRIRQLYSETQKEDSPSWLPDISQNALPVKRTNLPYTCVILFNIELEETSTNVSNRKLRSRVPRSTFAADVEALSTQVDFARALALKSTSAILGLYGAEMEVISPTMKEKDSAEPTEGSYSRIAGLGIRR</sequence>
<dbReference type="EMBL" id="KQ414666">
    <property type="protein sequence ID" value="KOC64954.1"/>
    <property type="molecule type" value="Genomic_DNA"/>
</dbReference>
<dbReference type="AlphaFoldDB" id="A0A0L7R291"/>